<dbReference type="Proteomes" id="UP001187192">
    <property type="component" value="Unassembled WGS sequence"/>
</dbReference>
<feature type="domain" description="FLZ-type" evidence="5">
    <location>
        <begin position="82"/>
        <end position="126"/>
    </location>
</feature>
<comment type="caution">
    <text evidence="6">The sequence shown here is derived from an EMBL/GenBank/DDBJ whole genome shotgun (WGS) entry which is preliminary data.</text>
</comment>
<dbReference type="PANTHER" id="PTHR47847">
    <property type="entry name" value="FCS-LIKE ZINC FINGER 17"/>
    <property type="match status" value="1"/>
</dbReference>
<dbReference type="EMBL" id="BTGU01000006">
    <property type="protein sequence ID" value="GMN36758.1"/>
    <property type="molecule type" value="Genomic_DNA"/>
</dbReference>
<accession>A0AA88CVV2</accession>
<keyword evidence="2" id="KW-0479">Metal-binding</keyword>
<evidence type="ECO:0000259" key="5">
    <source>
        <dbReference type="PROSITE" id="PS51795"/>
    </source>
</evidence>
<dbReference type="AlphaFoldDB" id="A0AA88CVV2"/>
<sequence length="177" mass="20430">MLLKFRSPFKLEEKDDHDHHKPSRETTVKKSTVVGLRIVVESVSSAQGDQNHSNVVVKSALRLMSKPAIKNSADDLDEYYSCFLKTCNLCNKGLSLDKEVYMYRGDKGFCSLECRDRQIFLDEMSELEASTKQMVASYRSSCNPARNETRFTLEELRQRHHHKPIPNHRRNRAVVIS</sequence>
<organism evidence="6 7">
    <name type="scientific">Ficus carica</name>
    <name type="common">Common fig</name>
    <dbReference type="NCBI Taxonomy" id="3494"/>
    <lineage>
        <taxon>Eukaryota</taxon>
        <taxon>Viridiplantae</taxon>
        <taxon>Streptophyta</taxon>
        <taxon>Embryophyta</taxon>
        <taxon>Tracheophyta</taxon>
        <taxon>Spermatophyta</taxon>
        <taxon>Magnoliopsida</taxon>
        <taxon>eudicotyledons</taxon>
        <taxon>Gunneridae</taxon>
        <taxon>Pentapetalae</taxon>
        <taxon>rosids</taxon>
        <taxon>fabids</taxon>
        <taxon>Rosales</taxon>
        <taxon>Moraceae</taxon>
        <taxon>Ficeae</taxon>
        <taxon>Ficus</taxon>
    </lineage>
</organism>
<protein>
    <recommendedName>
        <fullName evidence="5">FLZ-type domain-containing protein</fullName>
    </recommendedName>
</protein>
<keyword evidence="7" id="KW-1185">Reference proteome</keyword>
<evidence type="ECO:0000256" key="1">
    <source>
        <dbReference type="ARBA" id="ARBA00009374"/>
    </source>
</evidence>
<evidence type="ECO:0000313" key="6">
    <source>
        <dbReference type="EMBL" id="GMN36758.1"/>
    </source>
</evidence>
<comment type="similarity">
    <text evidence="1">Belongs to the FLZ family.</text>
</comment>
<name>A0AA88CVV2_FICCA</name>
<reference evidence="6" key="1">
    <citation type="submission" date="2023-07" db="EMBL/GenBank/DDBJ databases">
        <title>draft genome sequence of fig (Ficus carica).</title>
        <authorList>
            <person name="Takahashi T."/>
            <person name="Nishimura K."/>
        </authorList>
    </citation>
    <scope>NUCLEOTIDE SEQUENCE</scope>
</reference>
<evidence type="ECO:0000256" key="3">
    <source>
        <dbReference type="ARBA" id="ARBA00022771"/>
    </source>
</evidence>
<dbReference type="PROSITE" id="PS51795">
    <property type="entry name" value="ZF_FLZ"/>
    <property type="match status" value="1"/>
</dbReference>
<evidence type="ECO:0000256" key="4">
    <source>
        <dbReference type="PROSITE-ProRule" id="PRU01131"/>
    </source>
</evidence>
<dbReference type="PANTHER" id="PTHR47847:SF2">
    <property type="entry name" value="FCS-LIKE ZINC FINGER 17-RELATED"/>
    <property type="match status" value="1"/>
</dbReference>
<proteinExistence type="inferred from homology"/>
<keyword evidence="3" id="KW-0862">Zinc</keyword>
<evidence type="ECO:0000313" key="7">
    <source>
        <dbReference type="Proteomes" id="UP001187192"/>
    </source>
</evidence>
<evidence type="ECO:0000256" key="2">
    <source>
        <dbReference type="ARBA" id="ARBA00022723"/>
    </source>
</evidence>
<gene>
    <name evidence="6" type="ORF">TIFTF001_006276</name>
</gene>
<feature type="zinc finger region" description="FLZ-type" evidence="4">
    <location>
        <begin position="82"/>
        <end position="126"/>
    </location>
</feature>
<dbReference type="InterPro" id="IPR007650">
    <property type="entry name" value="Zf-FLZ_dom"/>
</dbReference>
<keyword evidence="3" id="KW-0863">Zinc-finger</keyword>
<dbReference type="InterPro" id="IPR044181">
    <property type="entry name" value="FLZ17/18"/>
</dbReference>
<dbReference type="Pfam" id="PF04570">
    <property type="entry name" value="zf-FLZ"/>
    <property type="match status" value="1"/>
</dbReference>
<dbReference type="GO" id="GO:0008270">
    <property type="term" value="F:zinc ion binding"/>
    <property type="evidence" value="ECO:0007669"/>
    <property type="project" value="UniProtKB-KW"/>
</dbReference>